<proteinExistence type="predicted"/>
<evidence type="ECO:0000313" key="2">
    <source>
        <dbReference type="Proteomes" id="UP000799537"/>
    </source>
</evidence>
<dbReference type="GeneID" id="54563459"/>
<dbReference type="Pfam" id="PF07721">
    <property type="entry name" value="TPR_4"/>
    <property type="match status" value="3"/>
</dbReference>
<dbReference type="EMBL" id="ML993671">
    <property type="protein sequence ID" value="KAF2158411.1"/>
    <property type="molecule type" value="Genomic_DNA"/>
</dbReference>
<dbReference type="AlphaFoldDB" id="A0A6A6BUI7"/>
<dbReference type="InterPro" id="IPR011990">
    <property type="entry name" value="TPR-like_helical_dom_sf"/>
</dbReference>
<dbReference type="RefSeq" id="XP_033659300.1">
    <property type="nucleotide sequence ID" value="XM_033810187.1"/>
</dbReference>
<gene>
    <name evidence="1" type="ORF">M409DRAFT_31075</name>
</gene>
<accession>A0A6A6BUI7</accession>
<protein>
    <submittedName>
        <fullName evidence="1">Uncharacterized protein</fullName>
    </submittedName>
</protein>
<dbReference type="InterPro" id="IPR011717">
    <property type="entry name" value="TPR-4"/>
</dbReference>
<dbReference type="Proteomes" id="UP000799537">
    <property type="component" value="Unassembled WGS sequence"/>
</dbReference>
<sequence length="315" mass="35112">MTKVCRLKGHYEESMHHLGLFRAERHLCDLNGESLEPQIFIQELENLVQTDQLEAALAMIENEDTWVQSTQESGMNLELQVKKAFVFAKIHRARGDFVSCRDTLRCAVQRPDAADNIVHRCWLADAHTDLGQYREAYEVLKTSVHGQLVFKAMCKQRPGRRILTSLADVHLARGDVTAAEQVLEVLTDAHTQLSKCSVSDQLLDVRTLVSYARCSPESDVPTATRRWGKVQGAVERHPSFCAKGTIYGISALALCHVCLQAGDSAEALRHFRDAKSSLSTGSAYYWFPKLTPWTESLAGKIASLTGWNLGDSDVP</sequence>
<reference evidence="1" key="1">
    <citation type="journal article" date="2020" name="Stud. Mycol.">
        <title>101 Dothideomycetes genomes: a test case for predicting lifestyles and emergence of pathogens.</title>
        <authorList>
            <person name="Haridas S."/>
            <person name="Albert R."/>
            <person name="Binder M."/>
            <person name="Bloem J."/>
            <person name="Labutti K."/>
            <person name="Salamov A."/>
            <person name="Andreopoulos B."/>
            <person name="Baker S."/>
            <person name="Barry K."/>
            <person name="Bills G."/>
            <person name="Bluhm B."/>
            <person name="Cannon C."/>
            <person name="Castanera R."/>
            <person name="Culley D."/>
            <person name="Daum C."/>
            <person name="Ezra D."/>
            <person name="Gonzalez J."/>
            <person name="Henrissat B."/>
            <person name="Kuo A."/>
            <person name="Liang C."/>
            <person name="Lipzen A."/>
            <person name="Lutzoni F."/>
            <person name="Magnuson J."/>
            <person name="Mondo S."/>
            <person name="Nolan M."/>
            <person name="Ohm R."/>
            <person name="Pangilinan J."/>
            <person name="Park H.-J."/>
            <person name="Ramirez L."/>
            <person name="Alfaro M."/>
            <person name="Sun H."/>
            <person name="Tritt A."/>
            <person name="Yoshinaga Y."/>
            <person name="Zwiers L.-H."/>
            <person name="Turgeon B."/>
            <person name="Goodwin S."/>
            <person name="Spatafora J."/>
            <person name="Crous P."/>
            <person name="Grigoriev I."/>
        </authorList>
    </citation>
    <scope>NUCLEOTIDE SEQUENCE</scope>
    <source>
        <strain evidence="1">ATCC 36951</strain>
    </source>
</reference>
<dbReference type="Gene3D" id="1.25.40.10">
    <property type="entry name" value="Tetratricopeptide repeat domain"/>
    <property type="match status" value="1"/>
</dbReference>
<keyword evidence="2" id="KW-1185">Reference proteome</keyword>
<evidence type="ECO:0000313" key="1">
    <source>
        <dbReference type="EMBL" id="KAF2158411.1"/>
    </source>
</evidence>
<dbReference type="OrthoDB" id="3788792at2759"/>
<dbReference type="GO" id="GO:0042802">
    <property type="term" value="F:identical protein binding"/>
    <property type="evidence" value="ECO:0007669"/>
    <property type="project" value="InterPro"/>
</dbReference>
<name>A0A6A6BUI7_ZASCE</name>
<organism evidence="1 2">
    <name type="scientific">Zasmidium cellare ATCC 36951</name>
    <dbReference type="NCBI Taxonomy" id="1080233"/>
    <lineage>
        <taxon>Eukaryota</taxon>
        <taxon>Fungi</taxon>
        <taxon>Dikarya</taxon>
        <taxon>Ascomycota</taxon>
        <taxon>Pezizomycotina</taxon>
        <taxon>Dothideomycetes</taxon>
        <taxon>Dothideomycetidae</taxon>
        <taxon>Mycosphaerellales</taxon>
        <taxon>Mycosphaerellaceae</taxon>
        <taxon>Zasmidium</taxon>
    </lineage>
</organism>